<evidence type="ECO:0000313" key="2">
    <source>
        <dbReference type="Proteomes" id="UP000077755"/>
    </source>
</evidence>
<dbReference type="Proteomes" id="UP000077755">
    <property type="component" value="Chromosome 1"/>
</dbReference>
<organism evidence="1 2">
    <name type="scientific">Daucus carota subsp. sativus</name>
    <name type="common">Carrot</name>
    <dbReference type="NCBI Taxonomy" id="79200"/>
    <lineage>
        <taxon>Eukaryota</taxon>
        <taxon>Viridiplantae</taxon>
        <taxon>Streptophyta</taxon>
        <taxon>Embryophyta</taxon>
        <taxon>Tracheophyta</taxon>
        <taxon>Spermatophyta</taxon>
        <taxon>Magnoliopsida</taxon>
        <taxon>eudicotyledons</taxon>
        <taxon>Gunneridae</taxon>
        <taxon>Pentapetalae</taxon>
        <taxon>asterids</taxon>
        <taxon>campanulids</taxon>
        <taxon>Apiales</taxon>
        <taxon>Apiaceae</taxon>
        <taxon>Apioideae</taxon>
        <taxon>Scandiceae</taxon>
        <taxon>Daucinae</taxon>
        <taxon>Daucus</taxon>
        <taxon>Daucus sect. Daucus</taxon>
    </lineage>
</organism>
<sequence>MILSPSDQKFPFKFQKRQFPVIPYFAVTINKSQDQSLSRVGLYLPRLVFTRGQLYVAISKVTSRKGLKILILDNNGQPTNTTINVVYKEVFQNL</sequence>
<gene>
    <name evidence="1" type="ORF">DCAR_0101576</name>
</gene>
<reference evidence="1" key="2">
    <citation type="submission" date="2022-03" db="EMBL/GenBank/DDBJ databases">
        <title>Draft title - Genomic analysis of global carrot germplasm unveils the trajectory of domestication and the origin of high carotenoid orange carrot.</title>
        <authorList>
            <person name="Iorizzo M."/>
            <person name="Ellison S."/>
            <person name="Senalik D."/>
            <person name="Macko-Podgorni A."/>
            <person name="Grzebelus D."/>
            <person name="Bostan H."/>
            <person name="Rolling W."/>
            <person name="Curaba J."/>
            <person name="Simon P."/>
        </authorList>
    </citation>
    <scope>NUCLEOTIDE SEQUENCE</scope>
    <source>
        <tissue evidence="1">Leaf</tissue>
    </source>
</reference>
<dbReference type="InterPro" id="IPR027417">
    <property type="entry name" value="P-loop_NTPase"/>
</dbReference>
<dbReference type="AlphaFoldDB" id="A0AAF1AJ74"/>
<keyword evidence="2" id="KW-1185">Reference proteome</keyword>
<name>A0AAF1AJ74_DAUCS</name>
<dbReference type="PANTHER" id="PTHR23274">
    <property type="entry name" value="DNA HELICASE-RELATED"/>
    <property type="match status" value="1"/>
</dbReference>
<accession>A0AAF1AJ74</accession>
<dbReference type="GO" id="GO:0005657">
    <property type="term" value="C:replication fork"/>
    <property type="evidence" value="ECO:0007669"/>
    <property type="project" value="TreeGrafter"/>
</dbReference>
<dbReference type="PANTHER" id="PTHR23274:SF48">
    <property type="entry name" value="ATP-DEPENDENT DNA HELICASE"/>
    <property type="match status" value="1"/>
</dbReference>
<dbReference type="EMBL" id="CP093343">
    <property type="protein sequence ID" value="WOG82412.1"/>
    <property type="molecule type" value="Genomic_DNA"/>
</dbReference>
<dbReference type="GO" id="GO:0006260">
    <property type="term" value="P:DNA replication"/>
    <property type="evidence" value="ECO:0007669"/>
    <property type="project" value="TreeGrafter"/>
</dbReference>
<dbReference type="SUPFAM" id="SSF52540">
    <property type="entry name" value="P-loop containing nucleoside triphosphate hydrolases"/>
    <property type="match status" value="1"/>
</dbReference>
<reference evidence="1" key="1">
    <citation type="journal article" date="2016" name="Nat. Genet.">
        <title>A high-quality carrot genome assembly provides new insights into carotenoid accumulation and asterid genome evolution.</title>
        <authorList>
            <person name="Iorizzo M."/>
            <person name="Ellison S."/>
            <person name="Senalik D."/>
            <person name="Zeng P."/>
            <person name="Satapoomin P."/>
            <person name="Huang J."/>
            <person name="Bowman M."/>
            <person name="Iovene M."/>
            <person name="Sanseverino W."/>
            <person name="Cavagnaro P."/>
            <person name="Yildiz M."/>
            <person name="Macko-Podgorni A."/>
            <person name="Moranska E."/>
            <person name="Grzebelus E."/>
            <person name="Grzebelus D."/>
            <person name="Ashrafi H."/>
            <person name="Zheng Z."/>
            <person name="Cheng S."/>
            <person name="Spooner D."/>
            <person name="Van Deynze A."/>
            <person name="Simon P."/>
        </authorList>
    </citation>
    <scope>NUCLEOTIDE SEQUENCE</scope>
    <source>
        <tissue evidence="1">Leaf</tissue>
    </source>
</reference>
<protein>
    <recommendedName>
        <fullName evidence="3">ATP-dependent DNA helicase</fullName>
    </recommendedName>
</protein>
<proteinExistence type="predicted"/>
<evidence type="ECO:0000313" key="1">
    <source>
        <dbReference type="EMBL" id="WOG82412.1"/>
    </source>
</evidence>
<evidence type="ECO:0008006" key="3">
    <source>
        <dbReference type="Google" id="ProtNLM"/>
    </source>
</evidence>